<dbReference type="SUPFAM" id="SSF46785">
    <property type="entry name" value="Winged helix' DNA-binding domain"/>
    <property type="match status" value="1"/>
</dbReference>
<evidence type="ECO:0000259" key="2">
    <source>
        <dbReference type="Pfam" id="PF12802"/>
    </source>
</evidence>
<dbReference type="PANTHER" id="PTHR18964">
    <property type="entry name" value="ROK (REPRESSOR, ORF, KINASE) FAMILY"/>
    <property type="match status" value="1"/>
</dbReference>
<dbReference type="InterPro" id="IPR000835">
    <property type="entry name" value="HTH_MarR-typ"/>
</dbReference>
<gene>
    <name evidence="3" type="ORF">GCM10010102_37610</name>
</gene>
<dbReference type="InterPro" id="IPR036388">
    <property type="entry name" value="WH-like_DNA-bd_sf"/>
</dbReference>
<reference evidence="3" key="2">
    <citation type="submission" date="2020-09" db="EMBL/GenBank/DDBJ databases">
        <authorList>
            <person name="Sun Q."/>
            <person name="Ohkuma M."/>
        </authorList>
    </citation>
    <scope>NUCLEOTIDE SEQUENCE</scope>
    <source>
        <strain evidence="3">JCM 3051</strain>
    </source>
</reference>
<dbReference type="InterPro" id="IPR000600">
    <property type="entry name" value="ROK"/>
</dbReference>
<organism evidence="3 4">
    <name type="scientific">Promicromonospora citrea</name>
    <dbReference type="NCBI Taxonomy" id="43677"/>
    <lineage>
        <taxon>Bacteria</taxon>
        <taxon>Bacillati</taxon>
        <taxon>Actinomycetota</taxon>
        <taxon>Actinomycetes</taxon>
        <taxon>Micrococcales</taxon>
        <taxon>Promicromonosporaceae</taxon>
        <taxon>Promicromonospora</taxon>
    </lineage>
</organism>
<dbReference type="Proteomes" id="UP000655589">
    <property type="component" value="Unassembled WGS sequence"/>
</dbReference>
<dbReference type="Gene3D" id="1.10.10.10">
    <property type="entry name" value="Winged helix-like DNA-binding domain superfamily/Winged helix DNA-binding domain"/>
    <property type="match status" value="1"/>
</dbReference>
<dbReference type="PANTHER" id="PTHR18964:SF149">
    <property type="entry name" value="BIFUNCTIONAL UDP-N-ACETYLGLUCOSAMINE 2-EPIMERASE_N-ACETYLMANNOSAMINE KINASE"/>
    <property type="match status" value="1"/>
</dbReference>
<dbReference type="InterPro" id="IPR043129">
    <property type="entry name" value="ATPase_NBD"/>
</dbReference>
<dbReference type="Pfam" id="PF00480">
    <property type="entry name" value="ROK"/>
    <property type="match status" value="1"/>
</dbReference>
<dbReference type="EMBL" id="BMPT01000018">
    <property type="protein sequence ID" value="GGM38523.1"/>
    <property type="molecule type" value="Genomic_DNA"/>
</dbReference>
<dbReference type="SUPFAM" id="SSF53067">
    <property type="entry name" value="Actin-like ATPase domain"/>
    <property type="match status" value="1"/>
</dbReference>
<proteinExistence type="inferred from homology"/>
<dbReference type="Gene3D" id="3.30.420.40">
    <property type="match status" value="2"/>
</dbReference>
<evidence type="ECO:0000313" key="3">
    <source>
        <dbReference type="EMBL" id="GGM38523.1"/>
    </source>
</evidence>
<reference evidence="3" key="1">
    <citation type="journal article" date="2014" name="Int. J. Syst. Evol. Microbiol.">
        <title>Complete genome sequence of Corynebacterium casei LMG S-19264T (=DSM 44701T), isolated from a smear-ripened cheese.</title>
        <authorList>
            <consortium name="US DOE Joint Genome Institute (JGI-PGF)"/>
            <person name="Walter F."/>
            <person name="Albersmeier A."/>
            <person name="Kalinowski J."/>
            <person name="Ruckert C."/>
        </authorList>
    </citation>
    <scope>NUCLEOTIDE SEQUENCE</scope>
    <source>
        <strain evidence="3">JCM 3051</strain>
    </source>
</reference>
<name>A0A8H9GQV9_9MICO</name>
<sequence>MAHVTKREQPQVRDLNLVRTFREVRAGSGSTTTELVRATGLSRPSINSLVSELTDLGWVVAVEPVPNGQGGRPPQRFRFHAETGRLLGIDIGVHRVSAVLTDLAGTVLAGHELALEPAAPPAERLARLDVVVEVVLAAADVTPDAVWSVAAAVTGPVDAHGRTSMVSPLPSWAEVDLVGHLGRRFTCPVQVENDVKVALLAEHEWGVVRGARDVVYILAGLRTGAAALVNGRIVRGHGGAAGEIGALPAVRWLRALDGLQSHPGLPAELPESERAAWTFRRARQGDADARERVWQYARDLATGAAAVVLTLDPEVVVLGGGSTPWADLWGAEFSAMLSKSVVRMPRVLVSSLGGDHVARGAVRLAMGDVERRFFTDGVRPARRPVAGQGAERAQSG</sequence>
<evidence type="ECO:0000313" key="4">
    <source>
        <dbReference type="Proteomes" id="UP000655589"/>
    </source>
</evidence>
<dbReference type="Pfam" id="PF12802">
    <property type="entry name" value="MarR_2"/>
    <property type="match status" value="1"/>
</dbReference>
<comment type="similarity">
    <text evidence="1">Belongs to the ROK (NagC/XylR) family.</text>
</comment>
<feature type="domain" description="HTH marR-type" evidence="2">
    <location>
        <begin position="25"/>
        <end position="63"/>
    </location>
</feature>
<dbReference type="AlphaFoldDB" id="A0A8H9GQV9"/>
<evidence type="ECO:0000256" key="1">
    <source>
        <dbReference type="ARBA" id="ARBA00006479"/>
    </source>
</evidence>
<protein>
    <submittedName>
        <fullName evidence="3">Transcriptional regulator</fullName>
    </submittedName>
</protein>
<accession>A0A8H9GQV9</accession>
<dbReference type="InterPro" id="IPR036390">
    <property type="entry name" value="WH_DNA-bd_sf"/>
</dbReference>
<keyword evidence="4" id="KW-1185">Reference proteome</keyword>
<comment type="caution">
    <text evidence="3">The sequence shown here is derived from an EMBL/GenBank/DDBJ whole genome shotgun (WGS) entry which is preliminary data.</text>
</comment>